<evidence type="ECO:0000256" key="1">
    <source>
        <dbReference type="SAM" id="Phobius"/>
    </source>
</evidence>
<dbReference type="Pfam" id="PF00932">
    <property type="entry name" value="LTD"/>
    <property type="match status" value="1"/>
</dbReference>
<dbReference type="Gene3D" id="1.10.1330.10">
    <property type="entry name" value="Dockerin domain"/>
    <property type="match status" value="1"/>
</dbReference>
<dbReference type="InterPro" id="IPR008965">
    <property type="entry name" value="CBM2/CBM3_carb-bd_dom_sf"/>
</dbReference>
<feature type="domain" description="Dockerin" evidence="2">
    <location>
        <begin position="2419"/>
        <end position="2483"/>
    </location>
</feature>
<sequence>MLHILAKNKKWYSLALSILLFITMILPTGFIVNVPKAQAAAPSKSNHVVISQVFIGNSTSIYKSRFVELYNPTNSPVDVSTWSLQNTSATGAFSTITKLTGSIPANGYYLIQCTAQSNTVGLDLQNPDVIASGSVNFGAAGAKLAIASKQTAISGSSDAAVVDFIGYGTATDSWGTVAIANPNVSTMSYFRLTNTGLQPDVSGDGNGWDSKNNKNDFVFESPNPRNSSYPVGPSTVDLGSTTINALQKVDANGLTTNLGKSATITGVVTAENKVLGTENTNFYIQDSSGGINVIGLNNPSITIAKGHNLQISGRVAFTKGQTRFIANSITDLGTATAPVPKTIQIMDLTSFSSAEPLEGNLTKFYGKVTAVTKLGSDYNVTVADASDKTAIVKVLGITGIDPSNELVLNSFYTFTGIVGQSQVTSPYTTGYYLMIRNISDIRGEVSVTHTPLAKGIPDVDLPFSAIVKNADTVTLYYKAVGDASYKSIAMNSADAVNYNGSIPAASVPIPTFVYYIEAKGDKTVSVGPYTVEVGADTEGPTFSNALPANGDTIETKHPEISVSMFDLSGVDALTAKITIGSKDFTNQAIKKEDQIRLNLTTADDLPEGPNTVTVEAKDKVGNKSTYSWTFTVAQRFTGGNHYRGTTHNHTNISHDASGSPEDALKASQNYNYDFFAFSDHSHDIDSSLVNKDTVDHKGMPERSGGSDWQLTKDLAKKYTQDGEFVVFPAFEMTSTTWGHSNVFGTTDFIDRMQDGGKYQNLQNYYAWVLTYDNIVAQFNHPAMSANAFDNFIPYDKKVDKLFTMLEVGNGSGHYGYANAEDKLFSALDLGWHVAPTYGEDNHDATWGQTKKRTVIVSKDLTQESLLDSMRKMRVYFSEDPNAQLDVSASGWYMGSITDTKTLQFDINVSDPVSENSSDPKYSYLKTASNDNIDKIEIVSNGGRVVDTISPSGSKTSLNWKPTVNVVGGQQWFVVRVTQKDGDRIYSAPIWSPTDDLYVKVSSVTASEGSITGAVPTTLTASISNLGVINVSNLNASFYYDTVDIGNKIGEAVISELQTNKSATAQVTWANPIAGNHKIIVVLTAGDGNNIGENKFEQAFTIKPPLGIKVLIDSTHQNENTSTDTGKYANNLTTFTSMMRKEGYTIAENTTAITSAALTGTKILMLTHPATSYSTTEINAIKDFITGGGSVFVSEKSNGTALNNLLSGVGSTVLFNGDTIYDDSRAGNFWATITGNEYAVRAHPVPLNNYLTDFVSVMDFYSGTSLARNNAGARAALVDTNNVSILVRGNEATFQQSAPSGGFSYKVGSGSSGGSQIPLVAAEQIGSGRLFIAGMNIFNDNQLKVSTDPNDNGDFALNAMKWLGHLDTKVTSIGDARKLAPDTEVVVQGKVTSGAGVFYDAVYVQDDTGGIMAFSEIPEGSLKVGDTIRAYGHIKIFENNFELEFDKFANSIVKISSGSPIQPKSLSTKNATLDENMGQLVKVFGQVTAIPDDSSYVLDDGSGGVLVFVDGYIASQSGVPIPKLKIGDKLSAIGLSGAFSEGTRIRVRDTRELIKTDALIPVTGVQLDKNSATVSPGDPDITLIASVLPANATIKTVIWSSSNEAIAKVNNGVVSIVGLGTATISAESLDGGFKASAVINVIPVKPNVRADIGAKVIVGIDSTMEYNIDGLGWNPYVASSPPNLSGEHNVQVRVKATGSVLAGQIKNLYFSTAAPALTGFAWTAGSTLGTKATAVPTGTLKYAVGAANALYQPAIGEIASDYTKPLVVNTDIFASPGQHIFIVSVDGSNKITGWADVSVASGNLVTPPTLVKWDFEDSTTNASSGLKKATAKPISVVGPTGAFSYPTTSGSKAVSTSGWDAAGDKYWLASFDASGYSYIQVTSKQTSSGTGPKEFKLQYSLDGTTWSNVPNAAITITTASTFVTLDNATLPPAANNQSALYVRWLLASNNAINAGATIATGGTSRLDDVIVTGIQLRPAPAVNADDTNKVITGIDSTMEYNINNSGWVAYNSATPPMLDGNFTVQVRVSAVGDVMPGLSKTLTFTGNAQAPAAPNVTADDVNNKIIGIDATMEYSIDGGAWTTYNAAGAPNLSGNHIVEVRVKANGAIPAGQSTVLTFTENTIAVTGVTLAPSTFALMVGDTQTLTTTVAPMNATNPAVTWKSNNPNVADVDDSGQVTAVGAGTATITVTTVDGGKTATSDVTVSSRLDAINPTLTGSNRVLVGGTIDLAYGLSNVTSNVYAQDITFTYDPTQVEFVSASAMNNEFEIVSQQVKPGQIRFIAAIVGAANVRNGDLMQLRWKVKPSITQDTTAIITLSNLVLTEGDFGETKVAGVSHSVQISAIIDKAVLNALIADAQTKLAAAEEGTKVGQYPAGTKDALLTAINSAQAVSDNQSAAQSVIDQAVAALNSALLTFTSSINIAEPGDLNGDGRISIADLGIAARYYGKTSADPNWNTYKKADINNDGKVDIQDLAIIARKIVSSK</sequence>
<dbReference type="Pfam" id="PF00963">
    <property type="entry name" value="Cohesin"/>
    <property type="match status" value="1"/>
</dbReference>
<gene>
    <name evidence="4" type="ORF">GC097_07310</name>
</gene>
<dbReference type="Pfam" id="PF00404">
    <property type="entry name" value="Dockerin_1"/>
    <property type="match status" value="1"/>
</dbReference>
<dbReference type="PROSITE" id="PS00018">
    <property type="entry name" value="EF_HAND_1"/>
    <property type="match status" value="1"/>
</dbReference>
<evidence type="ECO:0000259" key="2">
    <source>
        <dbReference type="PROSITE" id="PS51766"/>
    </source>
</evidence>
<evidence type="ECO:0000313" key="5">
    <source>
        <dbReference type="Proteomes" id="UP000618579"/>
    </source>
</evidence>
<evidence type="ECO:0000259" key="3">
    <source>
        <dbReference type="PROSITE" id="PS51841"/>
    </source>
</evidence>
<dbReference type="Gene3D" id="3.20.20.140">
    <property type="entry name" value="Metal-dependent hydrolases"/>
    <property type="match status" value="1"/>
</dbReference>
<dbReference type="InterPro" id="IPR008964">
    <property type="entry name" value="Invasin/intimin_cell_adhesion"/>
</dbReference>
<dbReference type="EMBL" id="WHNZ01000015">
    <property type="protein sequence ID" value="NOU99819.1"/>
    <property type="molecule type" value="Genomic_DNA"/>
</dbReference>
<dbReference type="InterPro" id="IPR013783">
    <property type="entry name" value="Ig-like_fold"/>
</dbReference>
<feature type="domain" description="LTD" evidence="3">
    <location>
        <begin position="35"/>
        <end position="169"/>
    </location>
</feature>
<comment type="caution">
    <text evidence="4">The sequence shown here is derived from an EMBL/GenBank/DDBJ whole genome shotgun (WGS) entry which is preliminary data.</text>
</comment>
<keyword evidence="5" id="KW-1185">Reference proteome</keyword>
<dbReference type="CDD" id="cd08547">
    <property type="entry name" value="Type_II_cohesin"/>
    <property type="match status" value="1"/>
</dbReference>
<keyword evidence="1" id="KW-0472">Membrane</keyword>
<dbReference type="SUPFAM" id="SSF63446">
    <property type="entry name" value="Type I dockerin domain"/>
    <property type="match status" value="1"/>
</dbReference>
<dbReference type="PROSITE" id="PS51841">
    <property type="entry name" value="LTD"/>
    <property type="match status" value="1"/>
</dbReference>
<dbReference type="InterPro" id="IPR040751">
    <property type="entry name" value="SbsC_C"/>
</dbReference>
<protein>
    <submittedName>
        <fullName evidence="4">DUF4073 domain-containing protein</fullName>
    </submittedName>
</protein>
<dbReference type="SUPFAM" id="SSF49384">
    <property type="entry name" value="Carbohydrate-binding domain"/>
    <property type="match status" value="1"/>
</dbReference>
<dbReference type="Gene3D" id="2.60.40.680">
    <property type="match status" value="1"/>
</dbReference>
<dbReference type="Gene3D" id="1.20.1270.90">
    <property type="entry name" value="AF1782-like"/>
    <property type="match status" value="1"/>
</dbReference>
<organism evidence="4 5">
    <name type="scientific">Paenibacillus planticolens</name>
    <dbReference type="NCBI Taxonomy" id="2654976"/>
    <lineage>
        <taxon>Bacteria</taxon>
        <taxon>Bacillati</taxon>
        <taxon>Bacillota</taxon>
        <taxon>Bacilli</taxon>
        <taxon>Bacillales</taxon>
        <taxon>Paenibacillaceae</taxon>
        <taxon>Paenibacillus</taxon>
    </lineage>
</organism>
<proteinExistence type="predicted"/>
<evidence type="ECO:0000313" key="4">
    <source>
        <dbReference type="EMBL" id="NOU99819.1"/>
    </source>
</evidence>
<dbReference type="InterPro" id="IPR011635">
    <property type="entry name" value="CARDB"/>
</dbReference>
<dbReference type="InterPro" id="IPR003343">
    <property type="entry name" value="Big_2"/>
</dbReference>
<dbReference type="PROSITE" id="PS51766">
    <property type="entry name" value="DOCKERIN"/>
    <property type="match status" value="1"/>
</dbReference>
<dbReference type="Gene3D" id="2.60.40.1080">
    <property type="match status" value="2"/>
</dbReference>
<dbReference type="Gene3D" id="2.60.40.10">
    <property type="entry name" value="Immunoglobulins"/>
    <property type="match status" value="1"/>
</dbReference>
<feature type="transmembrane region" description="Helical" evidence="1">
    <location>
        <begin position="12"/>
        <end position="32"/>
    </location>
</feature>
<dbReference type="Pfam" id="PF07705">
    <property type="entry name" value="CARDB"/>
    <property type="match status" value="1"/>
</dbReference>
<dbReference type="InterPro" id="IPR002102">
    <property type="entry name" value="Cohesin_dom"/>
</dbReference>
<reference evidence="4 5" key="1">
    <citation type="submission" date="2019-10" db="EMBL/GenBank/DDBJ databases">
        <title>Description of Paenibacillus pedi sp. nov.</title>
        <authorList>
            <person name="Carlier A."/>
            <person name="Qi S."/>
        </authorList>
    </citation>
    <scope>NUCLEOTIDE SEQUENCE [LARGE SCALE GENOMIC DNA]</scope>
    <source>
        <strain evidence="4 5">LMG 31457</strain>
    </source>
</reference>
<keyword evidence="1" id="KW-1133">Transmembrane helix</keyword>
<dbReference type="InterPro" id="IPR002105">
    <property type="entry name" value="Dockerin_1_rpt"/>
</dbReference>
<dbReference type="InterPro" id="IPR001322">
    <property type="entry name" value="Lamin_tail_dom"/>
</dbReference>
<accession>A0ABX1ZMH6</accession>
<dbReference type="SMART" id="SM00635">
    <property type="entry name" value="BID_2"/>
    <property type="match status" value="2"/>
</dbReference>
<dbReference type="SUPFAM" id="SSF89550">
    <property type="entry name" value="PHP domain-like"/>
    <property type="match status" value="1"/>
</dbReference>
<dbReference type="InterPro" id="IPR016134">
    <property type="entry name" value="Dockerin_dom"/>
</dbReference>
<dbReference type="InterPro" id="IPR036439">
    <property type="entry name" value="Dockerin_dom_sf"/>
</dbReference>
<dbReference type="InterPro" id="IPR018247">
    <property type="entry name" value="EF_Hand_1_Ca_BS"/>
</dbReference>
<dbReference type="Pfam" id="PF18316">
    <property type="entry name" value="S-l_SbsC_C"/>
    <property type="match status" value="1"/>
</dbReference>
<dbReference type="Pfam" id="PF13285">
    <property type="entry name" value="DUF4073"/>
    <property type="match status" value="1"/>
</dbReference>
<dbReference type="InterPro" id="IPR025142">
    <property type="entry name" value="DUF4073"/>
</dbReference>
<name>A0ABX1ZMH6_9BACL</name>
<dbReference type="Proteomes" id="UP000618579">
    <property type="component" value="Unassembled WGS sequence"/>
</dbReference>
<keyword evidence="1" id="KW-0812">Transmembrane</keyword>
<dbReference type="CDD" id="cd14254">
    <property type="entry name" value="Dockerin_II"/>
    <property type="match status" value="1"/>
</dbReference>
<dbReference type="RefSeq" id="WP_171682674.1">
    <property type="nucleotide sequence ID" value="NZ_WHNZ01000015.1"/>
</dbReference>
<dbReference type="SUPFAM" id="SSF49373">
    <property type="entry name" value="Invasin/intimin cell-adhesion fragments"/>
    <property type="match status" value="2"/>
</dbReference>
<dbReference type="Pfam" id="PF02368">
    <property type="entry name" value="Big_2"/>
    <property type="match status" value="2"/>
</dbReference>
<dbReference type="InterPro" id="IPR016195">
    <property type="entry name" value="Pol/histidinol_Pase-like"/>
</dbReference>